<dbReference type="EMBL" id="EQ962652">
    <property type="protein sequence ID" value="EED22561.1"/>
    <property type="molecule type" value="Genomic_DNA"/>
</dbReference>
<evidence type="ECO:0000256" key="4">
    <source>
        <dbReference type="ARBA" id="ARBA00023002"/>
    </source>
</evidence>
<gene>
    <name evidence="7" type="ORF">TSTA_060530</name>
</gene>
<evidence type="ECO:0000256" key="1">
    <source>
        <dbReference type="ARBA" id="ARBA00010609"/>
    </source>
</evidence>
<dbReference type="OMA" id="PGPSHNC"/>
<dbReference type="InterPro" id="IPR045087">
    <property type="entry name" value="Cu-oxidase_fam"/>
</dbReference>
<dbReference type="CDD" id="cd13877">
    <property type="entry name" value="CuRO_2_Fet3p_like"/>
    <property type="match status" value="1"/>
</dbReference>
<dbReference type="Pfam" id="PF00394">
    <property type="entry name" value="Cu-oxidase"/>
    <property type="match status" value="1"/>
</dbReference>
<dbReference type="GO" id="GO:0010106">
    <property type="term" value="P:cellular response to iron ion starvation"/>
    <property type="evidence" value="ECO:0007669"/>
    <property type="project" value="TreeGrafter"/>
</dbReference>
<keyword evidence="4" id="KW-0560">Oxidoreductase</keyword>
<dbReference type="GO" id="GO:0004322">
    <property type="term" value="F:ferroxidase activity"/>
    <property type="evidence" value="ECO:0007669"/>
    <property type="project" value="TreeGrafter"/>
</dbReference>
<dbReference type="InterPro" id="IPR008972">
    <property type="entry name" value="Cupredoxin"/>
</dbReference>
<dbReference type="HOGENOM" id="CLU_006504_7_3_1"/>
<accession>B8LU88</accession>
<dbReference type="PANTHER" id="PTHR11709:SF361">
    <property type="entry name" value="IRON TRANSPORT MULTICOPPER OXIDASE FET3"/>
    <property type="match status" value="1"/>
</dbReference>
<dbReference type="Gene3D" id="2.60.40.420">
    <property type="entry name" value="Cupredoxins - blue copper proteins"/>
    <property type="match status" value="2"/>
</dbReference>
<evidence type="ECO:0000256" key="2">
    <source>
        <dbReference type="ARBA" id="ARBA00022723"/>
    </source>
</evidence>
<name>B8LU88_TALSN</name>
<dbReference type="GO" id="GO:0033573">
    <property type="term" value="C:high-affinity iron permease complex"/>
    <property type="evidence" value="ECO:0007669"/>
    <property type="project" value="TreeGrafter"/>
</dbReference>
<dbReference type="Proteomes" id="UP000001745">
    <property type="component" value="Unassembled WGS sequence"/>
</dbReference>
<dbReference type="InterPro" id="IPR002355">
    <property type="entry name" value="Cu_oxidase_Cu_BS"/>
</dbReference>
<organism evidence="7 8">
    <name type="scientific">Talaromyces stipitatus (strain ATCC 10500 / CBS 375.48 / QM 6759 / NRRL 1006)</name>
    <name type="common">Penicillium stipitatum</name>
    <dbReference type="NCBI Taxonomy" id="441959"/>
    <lineage>
        <taxon>Eukaryota</taxon>
        <taxon>Fungi</taxon>
        <taxon>Dikarya</taxon>
        <taxon>Ascomycota</taxon>
        <taxon>Pezizomycotina</taxon>
        <taxon>Eurotiomycetes</taxon>
        <taxon>Eurotiomycetidae</taxon>
        <taxon>Eurotiales</taxon>
        <taxon>Trichocomaceae</taxon>
        <taxon>Talaromyces</taxon>
        <taxon>Talaromyces sect. Talaromyces</taxon>
    </lineage>
</organism>
<evidence type="ECO:0000313" key="7">
    <source>
        <dbReference type="EMBL" id="EED22561.1"/>
    </source>
</evidence>
<sequence length="455" mass="50617">MSQEHIGTIVSIVPSPIWIIVNMIICHSPSQYVDGIRGPILVNDPLSPYAGQIDGELVVTLSDWYHEQGASLQVYYLSLPGNPNALEPIPMSALMNDQLWPTFSVLPNKTYFVRVLNIAGYAQFYFHIDGHNMTIIQADGVYTDPQQVQDLYLATGQRYGVLLHTLPTANQNYAILGAMDIAGFPRSAPPPANPNVTGVLVYDPFLSIPSTPVVQQFSTFDDFCLNPFDKIPLLYPPNKEIVLNLSTFSQTVPLNEQNRGGFNNITYITQRVPSLYTALSGGLYALNPIVYGNHSNPFVLSLGDFVETTIYNYDTGLHPIHTHGHTVQLVARTGSECNYRSIPMRRDTWMEPRWNSSDPNHPSTVVRFIADNPGIWFFHCHMEWHLVAGMDIILVEDPLQIQTGQPDIPLSMKLICLEQGIPLMGNAAGNWINFLDLTGEVNVAPMECGSDYPPC</sequence>
<evidence type="ECO:0000259" key="5">
    <source>
        <dbReference type="Pfam" id="PF00394"/>
    </source>
</evidence>
<dbReference type="GO" id="GO:0005507">
    <property type="term" value="F:copper ion binding"/>
    <property type="evidence" value="ECO:0007669"/>
    <property type="project" value="InterPro"/>
</dbReference>
<dbReference type="Pfam" id="PF07731">
    <property type="entry name" value="Cu-oxidase_2"/>
    <property type="match status" value="1"/>
</dbReference>
<keyword evidence="8" id="KW-1185">Reference proteome</keyword>
<dbReference type="GeneID" id="8108583"/>
<keyword evidence="2" id="KW-0479">Metal-binding</keyword>
<dbReference type="OrthoDB" id="2121828at2759"/>
<feature type="domain" description="Plastocyanin-like" evidence="5">
    <location>
        <begin position="56"/>
        <end position="203"/>
    </location>
</feature>
<dbReference type="VEuPathDB" id="FungiDB:TSTA_060530"/>
<dbReference type="PROSITE" id="PS00080">
    <property type="entry name" value="MULTICOPPER_OXIDASE2"/>
    <property type="match status" value="1"/>
</dbReference>
<evidence type="ECO:0000256" key="3">
    <source>
        <dbReference type="ARBA" id="ARBA00022729"/>
    </source>
</evidence>
<dbReference type="InterPro" id="IPR044130">
    <property type="entry name" value="CuRO_2_Fet3-like"/>
</dbReference>
<dbReference type="PROSITE" id="PS00079">
    <property type="entry name" value="MULTICOPPER_OXIDASE1"/>
    <property type="match status" value="1"/>
</dbReference>
<reference evidence="8" key="1">
    <citation type="journal article" date="2015" name="Genome Announc.">
        <title>Genome sequence of the AIDS-associated pathogen Penicillium marneffei (ATCC18224) and its near taxonomic relative Talaromyces stipitatus (ATCC10500).</title>
        <authorList>
            <person name="Nierman W.C."/>
            <person name="Fedorova-Abrams N.D."/>
            <person name="Andrianopoulos A."/>
        </authorList>
    </citation>
    <scope>NUCLEOTIDE SEQUENCE [LARGE SCALE GENOMIC DNA]</scope>
    <source>
        <strain evidence="8">ATCC 10500 / CBS 375.48 / QM 6759 / NRRL 1006</strain>
    </source>
</reference>
<dbReference type="GO" id="GO:0033215">
    <property type="term" value="P:reductive iron assimilation"/>
    <property type="evidence" value="ECO:0007669"/>
    <property type="project" value="TreeGrafter"/>
</dbReference>
<evidence type="ECO:0000259" key="6">
    <source>
        <dbReference type="Pfam" id="PF07731"/>
    </source>
</evidence>
<proteinExistence type="inferred from homology"/>
<dbReference type="STRING" id="441959.B8LU88"/>
<dbReference type="InterPro" id="IPR033138">
    <property type="entry name" value="Cu_oxidase_CS"/>
</dbReference>
<protein>
    <submittedName>
        <fullName evidence="7">Multicopper oxidase, putative</fullName>
    </submittedName>
</protein>
<dbReference type="eggNOG" id="KOG1263">
    <property type="taxonomic scope" value="Eukaryota"/>
</dbReference>
<feature type="domain" description="Plastocyanin-like" evidence="6">
    <location>
        <begin position="269"/>
        <end position="398"/>
    </location>
</feature>
<dbReference type="InterPro" id="IPR011706">
    <property type="entry name" value="Cu-oxidase_C"/>
</dbReference>
<dbReference type="SUPFAM" id="SSF49503">
    <property type="entry name" value="Cupredoxins"/>
    <property type="match status" value="2"/>
</dbReference>
<dbReference type="PhylomeDB" id="B8LU88"/>
<keyword evidence="3" id="KW-0732">Signal</keyword>
<dbReference type="PANTHER" id="PTHR11709">
    <property type="entry name" value="MULTI-COPPER OXIDASE"/>
    <property type="match status" value="1"/>
</dbReference>
<dbReference type="RefSeq" id="XP_002339948.1">
    <property type="nucleotide sequence ID" value="XM_002339907.1"/>
</dbReference>
<comment type="similarity">
    <text evidence="1">Belongs to the multicopper oxidase family.</text>
</comment>
<dbReference type="InParanoid" id="B8LU88"/>
<dbReference type="AlphaFoldDB" id="B8LU88"/>
<evidence type="ECO:0000313" key="8">
    <source>
        <dbReference type="Proteomes" id="UP000001745"/>
    </source>
</evidence>
<dbReference type="InterPro" id="IPR001117">
    <property type="entry name" value="Cu-oxidase_2nd"/>
</dbReference>